<dbReference type="EC" id="3.4.16.2" evidence="14"/>
<dbReference type="Gene3D" id="3.40.50.1820">
    <property type="entry name" value="alpha/beta hydrolase"/>
    <property type="match status" value="1"/>
</dbReference>
<keyword evidence="8" id="KW-0865">Zymogen</keyword>
<feature type="signal peptide" evidence="18">
    <location>
        <begin position="1"/>
        <end position="31"/>
    </location>
</feature>
<evidence type="ECO:0000256" key="18">
    <source>
        <dbReference type="SAM" id="SignalP"/>
    </source>
</evidence>
<dbReference type="AlphaFoldDB" id="A0A6J1T5F1"/>
<dbReference type="SUPFAM" id="SSF53474">
    <property type="entry name" value="alpha/beta-Hydrolases"/>
    <property type="match status" value="1"/>
</dbReference>
<evidence type="ECO:0000256" key="9">
    <source>
        <dbReference type="ARBA" id="ARBA00023157"/>
    </source>
</evidence>
<evidence type="ECO:0000256" key="7">
    <source>
        <dbReference type="ARBA" id="ARBA00022801"/>
    </source>
</evidence>
<dbReference type="Gene3D" id="1.20.120.980">
    <property type="entry name" value="Serine carboxypeptidase S28, SKS domain"/>
    <property type="match status" value="1"/>
</dbReference>
<dbReference type="GO" id="GO:0006508">
    <property type="term" value="P:proteolysis"/>
    <property type="evidence" value="ECO:0007669"/>
    <property type="project" value="UniProtKB-KW"/>
</dbReference>
<feature type="non-terminal residue" evidence="20">
    <location>
        <position position="484"/>
    </location>
</feature>
<keyword evidence="9" id="KW-1015">Disulfide bond</keyword>
<evidence type="ECO:0000256" key="11">
    <source>
        <dbReference type="ARBA" id="ARBA00023228"/>
    </source>
</evidence>
<evidence type="ECO:0000256" key="14">
    <source>
        <dbReference type="ARBA" id="ARBA00066456"/>
    </source>
</evidence>
<dbReference type="OrthoDB" id="2130629at2759"/>
<feature type="chain" id="PRO_5039094046" description="Lysosomal Pro-X carboxypeptidase" evidence="18">
    <location>
        <begin position="32"/>
        <end position="484"/>
    </location>
</feature>
<protein>
    <recommendedName>
        <fullName evidence="15">Lysosomal Pro-X carboxypeptidase</fullName>
        <ecNumber evidence="14">3.4.16.2</ecNumber>
    </recommendedName>
    <alternativeName>
        <fullName evidence="17">Proline carboxypeptidase</fullName>
    </alternativeName>
    <alternativeName>
        <fullName evidence="16">Prolylcarboxypeptidase</fullName>
    </alternativeName>
</protein>
<evidence type="ECO:0000313" key="19">
    <source>
        <dbReference type="Proteomes" id="UP000504606"/>
    </source>
</evidence>
<keyword evidence="4 20" id="KW-0121">Carboxypeptidase</keyword>
<keyword evidence="7" id="KW-0378">Hydrolase</keyword>
<name>A0A6J1T5F1_FRAOC</name>
<keyword evidence="19" id="KW-1185">Reference proteome</keyword>
<evidence type="ECO:0000256" key="6">
    <source>
        <dbReference type="ARBA" id="ARBA00022729"/>
    </source>
</evidence>
<dbReference type="RefSeq" id="XP_026285856.2">
    <property type="nucleotide sequence ID" value="XM_026430071.2"/>
</dbReference>
<dbReference type="InterPro" id="IPR042269">
    <property type="entry name" value="Ser_carbopepase_S28_SKS"/>
</dbReference>
<evidence type="ECO:0000256" key="3">
    <source>
        <dbReference type="ARBA" id="ARBA00011738"/>
    </source>
</evidence>
<dbReference type="PANTHER" id="PTHR11010:SF38">
    <property type="entry name" value="LYSOSOMAL PRO-X CARBOXYPEPTIDASE"/>
    <property type="match status" value="1"/>
</dbReference>
<sequence>MAYDSCCVTRHLAVVPVLLLAVLLLPQSLRADNAGDGETDTKPTYGYVTKYLTVPVDQFSFTWNDTFQLRYLVNDTWWDKQKPGPIFFYTGNEGDITLFAQNTGFMWDIAAEFRALVVFAEHRYYGKSLPFGAKSFEEPKYLGYLTAQQALADFVAVIGELRKGQSFPRQSPVIAFGGSYGGMLSAWIRMKYPHIVSGAISASAPVLMSAGLTPCDAFSRIVTSVYHAAAPDCAENIKRSWKALRNISNTDDGKAWLSKTFSLKKAIHTPADVNTLLEWLNNAYTDVAMANYPYPADFLGDMPAYPVHEVCKPLRKRVKDDKELAKAIFQGVSVYFNYTGRAKVLDVNNSDSLLDVSGWDYQACTEMAMPMCSDGRSDMFERAPWNEAEYSKACFATWKVRPKFNMTLWEFGGRDLRGSSNIVFSNGLLDPWSAGGILRNMSDSVQAVLIPEGAHHLDLRSQNPADPASVRGARRLHRQHIRKW</sequence>
<dbReference type="Proteomes" id="UP000504606">
    <property type="component" value="Unplaced"/>
</dbReference>
<reference evidence="20" key="1">
    <citation type="journal article" date="2018" name="Proc. Natl. Acad. Sci. U.S.A.">
        <title>Phylogenomics and the evolution of hemipteroid insects.</title>
        <authorList>
            <person name="Johnson K.P."/>
            <person name="Dietrich C.H."/>
            <person name="Friedrich F."/>
            <person name="Beutel R.G."/>
            <person name="Wipfler B."/>
            <person name="Peters R.S."/>
            <person name="Allen J.M."/>
            <person name="Petersen M."/>
            <person name="Donath A."/>
            <person name="Walden K.K."/>
            <person name="Kozlov A.M."/>
            <person name="Podsiadlowski L."/>
            <person name="Mayer C."/>
            <person name="Meusemann K."/>
            <person name="Vasilikopoulos A."/>
            <person name="Waterhouse R.M."/>
            <person name="Cameron S.L."/>
            <person name="Weirauch C."/>
            <person name="Swanson D.R."/>
            <person name="Percy D.M."/>
            <person name="Hardy N.B."/>
            <person name="Terry I."/>
            <person name="Liu S."/>
            <person name="Zhou X."/>
            <person name="Misof B."/>
            <person name="Robertson H.M."/>
            <person name="Yoshizawa K."/>
        </authorList>
    </citation>
    <scope>NUCLEOTIDE SEQUENCE</scope>
    <source>
        <tissue evidence="20">Whole organism</tissue>
    </source>
</reference>
<evidence type="ECO:0000256" key="16">
    <source>
        <dbReference type="ARBA" id="ARBA00076475"/>
    </source>
</evidence>
<dbReference type="FunFam" id="1.20.120.980:FF:000002">
    <property type="entry name" value="lysosomal Pro-X carboxypeptidase"/>
    <property type="match status" value="1"/>
</dbReference>
<proteinExistence type="inferred from homology"/>
<accession>A0A6J1T5F1</accession>
<keyword evidence="11" id="KW-0458">Lysosome</keyword>
<keyword evidence="10" id="KW-0325">Glycoprotein</keyword>
<dbReference type="KEGG" id="foc:113211631"/>
<gene>
    <name evidence="20" type="primary">LOC113211631</name>
</gene>
<comment type="subcellular location">
    <subcellularLocation>
        <location evidence="1">Lysosome</location>
    </subcellularLocation>
</comment>
<evidence type="ECO:0000256" key="12">
    <source>
        <dbReference type="ARBA" id="ARBA00052013"/>
    </source>
</evidence>
<dbReference type="GO" id="GO:0008239">
    <property type="term" value="F:dipeptidyl-peptidase activity"/>
    <property type="evidence" value="ECO:0007669"/>
    <property type="project" value="TreeGrafter"/>
</dbReference>
<evidence type="ECO:0000256" key="5">
    <source>
        <dbReference type="ARBA" id="ARBA00022670"/>
    </source>
</evidence>
<dbReference type="GeneID" id="113211631"/>
<evidence type="ECO:0000256" key="8">
    <source>
        <dbReference type="ARBA" id="ARBA00023145"/>
    </source>
</evidence>
<keyword evidence="5" id="KW-0645">Protease</keyword>
<evidence type="ECO:0000256" key="2">
    <source>
        <dbReference type="ARBA" id="ARBA00011079"/>
    </source>
</evidence>
<dbReference type="InterPro" id="IPR029058">
    <property type="entry name" value="AB_hydrolase_fold"/>
</dbReference>
<evidence type="ECO:0000256" key="17">
    <source>
        <dbReference type="ARBA" id="ARBA00076608"/>
    </source>
</evidence>
<dbReference type="PANTHER" id="PTHR11010">
    <property type="entry name" value="PROTEASE S28 PRO-X CARBOXYPEPTIDASE-RELATED"/>
    <property type="match status" value="1"/>
</dbReference>
<reference evidence="20" key="2">
    <citation type="submission" date="2025-08" db="UniProtKB">
        <authorList>
            <consortium name="RefSeq"/>
        </authorList>
    </citation>
    <scope>IDENTIFICATION</scope>
    <source>
        <tissue evidence="20">Whole organism</tissue>
    </source>
</reference>
<dbReference type="InterPro" id="IPR008758">
    <property type="entry name" value="Peptidase_S28"/>
</dbReference>
<comment type="catalytic activity">
    <reaction evidence="12">
        <text>Cleavage of a -Pro-|-Xaa bond to release a C-terminal amino acid.</text>
        <dbReference type="EC" id="3.4.16.2"/>
    </reaction>
</comment>
<dbReference type="GO" id="GO:0004185">
    <property type="term" value="F:serine-type carboxypeptidase activity"/>
    <property type="evidence" value="ECO:0007669"/>
    <property type="project" value="UniProtKB-EC"/>
</dbReference>
<comment type="function">
    <text evidence="13">Cleaves C-terminal amino acids linked to proline in peptides such as angiotensin II, III and des-Arg9-bradykinin. This cleavage occurs at acidic pH, but enzymatic activity is retained with some substrates at neutral pH.</text>
</comment>
<evidence type="ECO:0000256" key="10">
    <source>
        <dbReference type="ARBA" id="ARBA00023180"/>
    </source>
</evidence>
<evidence type="ECO:0000256" key="1">
    <source>
        <dbReference type="ARBA" id="ARBA00004371"/>
    </source>
</evidence>
<evidence type="ECO:0000256" key="13">
    <source>
        <dbReference type="ARBA" id="ARBA00059701"/>
    </source>
</evidence>
<comment type="similarity">
    <text evidence="2">Belongs to the peptidase S28 family.</text>
</comment>
<dbReference type="GO" id="GO:0005764">
    <property type="term" value="C:lysosome"/>
    <property type="evidence" value="ECO:0007669"/>
    <property type="project" value="UniProtKB-SubCell"/>
</dbReference>
<keyword evidence="6 18" id="KW-0732">Signal</keyword>
<evidence type="ECO:0000256" key="15">
    <source>
        <dbReference type="ARBA" id="ARBA00073691"/>
    </source>
</evidence>
<organism evidence="19 20">
    <name type="scientific">Frankliniella occidentalis</name>
    <name type="common">Western flower thrips</name>
    <name type="synonym">Euthrips occidentalis</name>
    <dbReference type="NCBI Taxonomy" id="133901"/>
    <lineage>
        <taxon>Eukaryota</taxon>
        <taxon>Metazoa</taxon>
        <taxon>Ecdysozoa</taxon>
        <taxon>Arthropoda</taxon>
        <taxon>Hexapoda</taxon>
        <taxon>Insecta</taxon>
        <taxon>Pterygota</taxon>
        <taxon>Neoptera</taxon>
        <taxon>Paraneoptera</taxon>
        <taxon>Thysanoptera</taxon>
        <taxon>Terebrantia</taxon>
        <taxon>Thripoidea</taxon>
        <taxon>Thripidae</taxon>
        <taxon>Frankliniella</taxon>
    </lineage>
</organism>
<evidence type="ECO:0000256" key="4">
    <source>
        <dbReference type="ARBA" id="ARBA00022645"/>
    </source>
</evidence>
<dbReference type="Pfam" id="PF05577">
    <property type="entry name" value="Peptidase_S28"/>
    <property type="match status" value="1"/>
</dbReference>
<comment type="subunit">
    <text evidence="3">Homodimer.</text>
</comment>
<evidence type="ECO:0000313" key="20">
    <source>
        <dbReference type="RefSeq" id="XP_026285856.2"/>
    </source>
</evidence>